<name>C8XHD6_NAKMY</name>
<dbReference type="Pfam" id="PF19607">
    <property type="entry name" value="DUF6112"/>
    <property type="match status" value="1"/>
</dbReference>
<dbReference type="KEGG" id="nml:Namu_1953"/>
<evidence type="ECO:0000313" key="3">
    <source>
        <dbReference type="Proteomes" id="UP000002218"/>
    </source>
</evidence>
<evidence type="ECO:0000256" key="1">
    <source>
        <dbReference type="SAM" id="Phobius"/>
    </source>
</evidence>
<dbReference type="STRING" id="479431.Namu_1953"/>
<dbReference type="RefSeq" id="WP_015747243.1">
    <property type="nucleotide sequence ID" value="NC_013235.1"/>
</dbReference>
<dbReference type="eggNOG" id="COG2340">
    <property type="taxonomic scope" value="Bacteria"/>
</dbReference>
<feature type="transmembrane region" description="Helical" evidence="1">
    <location>
        <begin position="53"/>
        <end position="76"/>
    </location>
</feature>
<dbReference type="EMBL" id="CP001737">
    <property type="protein sequence ID" value="ACV78342.1"/>
    <property type="molecule type" value="Genomic_DNA"/>
</dbReference>
<dbReference type="InParanoid" id="C8XHD6"/>
<organism evidence="2 3">
    <name type="scientific">Nakamurella multipartita (strain ATCC 700099 / DSM 44233 / CIP 104796 / JCM 9543 / NBRC 105858 / Y-104)</name>
    <name type="common">Microsphaera multipartita</name>
    <dbReference type="NCBI Taxonomy" id="479431"/>
    <lineage>
        <taxon>Bacteria</taxon>
        <taxon>Bacillati</taxon>
        <taxon>Actinomycetota</taxon>
        <taxon>Actinomycetes</taxon>
        <taxon>Nakamurellales</taxon>
        <taxon>Nakamurellaceae</taxon>
        <taxon>Nakamurella</taxon>
    </lineage>
</organism>
<reference evidence="3" key="1">
    <citation type="submission" date="2009-09" db="EMBL/GenBank/DDBJ databases">
        <title>The complete genome of Nakamurella multipartita DSM 44233.</title>
        <authorList>
            <consortium name="US DOE Joint Genome Institute (JGI-PGF)"/>
            <person name="Lucas S."/>
            <person name="Copeland A."/>
            <person name="Lapidus A."/>
            <person name="Glavina del Rio T."/>
            <person name="Dalin E."/>
            <person name="Tice H."/>
            <person name="Bruce D."/>
            <person name="Goodwin L."/>
            <person name="Pitluck S."/>
            <person name="Kyrpides N."/>
            <person name="Mavromatis K."/>
            <person name="Ivanova N."/>
            <person name="Ovchinnikova G."/>
            <person name="Sims D."/>
            <person name="Meincke L."/>
            <person name="Brettin T."/>
            <person name="Detter J.C."/>
            <person name="Han C."/>
            <person name="Larimer F."/>
            <person name="Land M."/>
            <person name="Hauser L."/>
            <person name="Markowitz V."/>
            <person name="Cheng J.-F."/>
            <person name="Hugenholtz P."/>
            <person name="Woyke T."/>
            <person name="Wu D."/>
            <person name="Klenk H.-P."/>
            <person name="Eisen J.A."/>
        </authorList>
    </citation>
    <scope>NUCLEOTIDE SEQUENCE [LARGE SCALE GENOMIC DNA]</scope>
    <source>
        <strain evidence="3">ATCC 700099 / DSM 44233 / CIP 104796 / JCM 9543 / NBRC 105858 / Y-104</strain>
    </source>
</reference>
<proteinExistence type="predicted"/>
<accession>C8XHD6</accession>
<dbReference type="HOGENOM" id="CLU_1119240_0_0_11"/>
<keyword evidence="1" id="KW-0812">Transmembrane</keyword>
<keyword evidence="3" id="KW-1185">Reference proteome</keyword>
<dbReference type="AlphaFoldDB" id="C8XHD6"/>
<keyword evidence="1" id="KW-1133">Transmembrane helix</keyword>
<reference evidence="2 3" key="2">
    <citation type="journal article" date="2010" name="Stand. Genomic Sci.">
        <title>Complete genome sequence of Nakamurella multipartita type strain (Y-104).</title>
        <authorList>
            <person name="Tice H."/>
            <person name="Mayilraj S."/>
            <person name="Sims D."/>
            <person name="Lapidus A."/>
            <person name="Nolan M."/>
            <person name="Lucas S."/>
            <person name="Glavina Del Rio T."/>
            <person name="Copeland A."/>
            <person name="Cheng J.F."/>
            <person name="Meincke L."/>
            <person name="Bruce D."/>
            <person name="Goodwin L."/>
            <person name="Pitluck S."/>
            <person name="Ivanova N."/>
            <person name="Mavromatis K."/>
            <person name="Ovchinnikova G."/>
            <person name="Pati A."/>
            <person name="Chen A."/>
            <person name="Palaniappan K."/>
            <person name="Land M."/>
            <person name="Hauser L."/>
            <person name="Chang Y.J."/>
            <person name="Jeffries C.D."/>
            <person name="Detter J.C."/>
            <person name="Brettin T."/>
            <person name="Rohde M."/>
            <person name="Goker M."/>
            <person name="Bristow J."/>
            <person name="Eisen J.A."/>
            <person name="Markowitz V."/>
            <person name="Hugenholtz P."/>
            <person name="Kyrpides N.C."/>
            <person name="Klenk H.P."/>
            <person name="Chen F."/>
        </authorList>
    </citation>
    <scope>NUCLEOTIDE SEQUENCE [LARGE SCALE GENOMIC DNA]</scope>
    <source>
        <strain evidence="3">ATCC 700099 / DSM 44233 / CIP 104796 / JCM 9543 / NBRC 105858 / Y-104</strain>
    </source>
</reference>
<dbReference type="Proteomes" id="UP000002218">
    <property type="component" value="Chromosome"/>
</dbReference>
<keyword evidence="1" id="KW-0472">Membrane</keyword>
<sequence length="248" mass="25879">MNWEPQPGTEAITGWINQGVLFALVLAVALVVGCAVLWAAGSMSANGSVVSRARTGIAVGLAAALLLGAGLTYLRWTSTTQAVAFAGDPKDYSIDDAPQLPGDWEFVDLSDRWTADINDVRAGDGLPPFTTDGALTQKAKSCAGSRAGLGGDCPTNQLSCADNTGLVFGAWEYGPGELDKLGGDLTAEFIRSPNPWGGISTPVTLDRSADMRSAWVAMRDNSNKRAVVVAMLENPAGLAVWNACTQFG</sequence>
<evidence type="ECO:0000313" key="2">
    <source>
        <dbReference type="EMBL" id="ACV78342.1"/>
    </source>
</evidence>
<gene>
    <name evidence="2" type="ordered locus">Namu_1953</name>
</gene>
<dbReference type="InterPro" id="IPR046094">
    <property type="entry name" value="DUF6112"/>
</dbReference>
<feature type="transmembrane region" description="Helical" evidence="1">
    <location>
        <begin position="20"/>
        <end position="41"/>
    </location>
</feature>
<protein>
    <submittedName>
        <fullName evidence="2">Uncharacterized protein</fullName>
    </submittedName>
</protein>